<dbReference type="InterPro" id="IPR050324">
    <property type="entry name" value="CDP-alcohol_PTase-I"/>
</dbReference>
<protein>
    <submittedName>
        <fullName evidence="11">CDP-alcohol phosphatidyltransferase</fullName>
    </submittedName>
</protein>
<dbReference type="PANTHER" id="PTHR14269:SF62">
    <property type="entry name" value="CDP-DIACYLGLYCEROL--GLYCEROL-3-PHOSPHATE 3-PHOSPHATIDYLTRANSFERASE 1, CHLOROPLASTIC"/>
    <property type="match status" value="1"/>
</dbReference>
<name>F8EYM8_GRAC1</name>
<dbReference type="KEGG" id="scd:Spica_0441"/>
<accession>F8EYM8</accession>
<evidence type="ECO:0000256" key="4">
    <source>
        <dbReference type="ARBA" id="ARBA00022692"/>
    </source>
</evidence>
<proteinExistence type="inferred from homology"/>
<dbReference type="Pfam" id="PF01066">
    <property type="entry name" value="CDP-OH_P_transf"/>
    <property type="match status" value="1"/>
</dbReference>
<evidence type="ECO:0000256" key="5">
    <source>
        <dbReference type="ARBA" id="ARBA00022989"/>
    </source>
</evidence>
<dbReference type="InterPro" id="IPR043130">
    <property type="entry name" value="CDP-OH_PTrfase_TM_dom"/>
</dbReference>
<dbReference type="eggNOG" id="COG0558">
    <property type="taxonomic scope" value="Bacteria"/>
</dbReference>
<evidence type="ECO:0000256" key="10">
    <source>
        <dbReference type="SAM" id="Phobius"/>
    </source>
</evidence>
<dbReference type="Gene3D" id="1.20.120.1760">
    <property type="match status" value="1"/>
</dbReference>
<dbReference type="OrthoDB" id="9796672at2"/>
<evidence type="ECO:0000256" key="1">
    <source>
        <dbReference type="ARBA" id="ARBA00004141"/>
    </source>
</evidence>
<dbReference type="AlphaFoldDB" id="F8EYM8"/>
<dbReference type="GO" id="GO:0016020">
    <property type="term" value="C:membrane"/>
    <property type="evidence" value="ECO:0007669"/>
    <property type="project" value="UniProtKB-SubCell"/>
</dbReference>
<comment type="subcellular location">
    <subcellularLocation>
        <location evidence="1">Membrane</location>
        <topology evidence="1">Multi-pass membrane protein</topology>
    </subcellularLocation>
</comment>
<dbReference type="PANTHER" id="PTHR14269">
    <property type="entry name" value="CDP-DIACYLGLYCEROL--GLYCEROL-3-PHOSPHATE 3-PHOSPHATIDYLTRANSFERASE-RELATED"/>
    <property type="match status" value="1"/>
</dbReference>
<dbReference type="GO" id="GO:0046474">
    <property type="term" value="P:glycerophospholipid biosynthetic process"/>
    <property type="evidence" value="ECO:0007669"/>
    <property type="project" value="TreeGrafter"/>
</dbReference>
<feature type="transmembrane region" description="Helical" evidence="10">
    <location>
        <begin position="12"/>
        <end position="34"/>
    </location>
</feature>
<dbReference type="InterPro" id="IPR000462">
    <property type="entry name" value="CDP-OH_P_trans"/>
</dbReference>
<evidence type="ECO:0000256" key="3">
    <source>
        <dbReference type="ARBA" id="ARBA00022516"/>
    </source>
</evidence>
<evidence type="ECO:0000256" key="9">
    <source>
        <dbReference type="ARBA" id="ARBA00023264"/>
    </source>
</evidence>
<evidence type="ECO:0000256" key="6">
    <source>
        <dbReference type="ARBA" id="ARBA00023098"/>
    </source>
</evidence>
<feature type="transmembrane region" description="Helical" evidence="10">
    <location>
        <begin position="81"/>
        <end position="102"/>
    </location>
</feature>
<feature type="transmembrane region" description="Helical" evidence="10">
    <location>
        <begin position="230"/>
        <end position="252"/>
    </location>
</feature>
<dbReference type="HOGENOM" id="CLU_064741_0_0_12"/>
<feature type="transmembrane region" description="Helical" evidence="10">
    <location>
        <begin position="168"/>
        <end position="188"/>
    </location>
</feature>
<keyword evidence="6" id="KW-0443">Lipid metabolism</keyword>
<evidence type="ECO:0000256" key="2">
    <source>
        <dbReference type="ARBA" id="ARBA00010441"/>
    </source>
</evidence>
<feature type="transmembrane region" description="Helical" evidence="10">
    <location>
        <begin position="146"/>
        <end position="162"/>
    </location>
</feature>
<keyword evidence="12" id="KW-1185">Reference proteome</keyword>
<keyword evidence="4 10" id="KW-0812">Transmembrane</keyword>
<dbReference type="EMBL" id="CP002868">
    <property type="protein sequence ID" value="AEJ18605.1"/>
    <property type="molecule type" value="Genomic_DNA"/>
</dbReference>
<dbReference type="STRING" id="744872.Spica_0441"/>
<keyword evidence="9" id="KW-1208">Phospholipid metabolism</keyword>
<comment type="similarity">
    <text evidence="2">Belongs to the CDP-alcohol phosphatidyltransferase class-I family.</text>
</comment>
<keyword evidence="5 10" id="KW-1133">Transmembrane helix</keyword>
<feature type="transmembrane region" description="Helical" evidence="10">
    <location>
        <begin position="108"/>
        <end position="125"/>
    </location>
</feature>
<evidence type="ECO:0000313" key="11">
    <source>
        <dbReference type="EMBL" id="AEJ18605.1"/>
    </source>
</evidence>
<keyword evidence="3" id="KW-0444">Lipid biosynthesis</keyword>
<feature type="transmembrane region" description="Helical" evidence="10">
    <location>
        <begin position="200"/>
        <end position="218"/>
    </location>
</feature>
<organism evidence="11 12">
    <name type="scientific">Gracilinema caldarium (strain ATCC 51460 / DSM 7334 / H1)</name>
    <name type="common">Treponema caldarium</name>
    <dbReference type="NCBI Taxonomy" id="744872"/>
    <lineage>
        <taxon>Bacteria</taxon>
        <taxon>Pseudomonadati</taxon>
        <taxon>Spirochaetota</taxon>
        <taxon>Spirochaetia</taxon>
        <taxon>Spirochaetales</taxon>
        <taxon>Breznakiellaceae</taxon>
        <taxon>Gracilinema</taxon>
    </lineage>
</organism>
<keyword evidence="8" id="KW-0594">Phospholipid biosynthesis</keyword>
<dbReference type="GO" id="GO:0016780">
    <property type="term" value="F:phosphotransferase activity, for other substituted phosphate groups"/>
    <property type="evidence" value="ECO:0007669"/>
    <property type="project" value="InterPro"/>
</dbReference>
<dbReference type="RefSeq" id="WP_013967917.1">
    <property type="nucleotide sequence ID" value="NC_015732.1"/>
</dbReference>
<keyword evidence="7 10" id="KW-0472">Membrane</keyword>
<dbReference type="Proteomes" id="UP000000503">
    <property type="component" value="Chromosome"/>
</dbReference>
<evidence type="ECO:0000256" key="7">
    <source>
        <dbReference type="ARBA" id="ARBA00023136"/>
    </source>
</evidence>
<sequence length="262" mass="30223">MDKSSQNTLHRSIVLTISIYGTFEWIIFHVVAYFHQFSMLLYISYVIIQVLFHGGIYIFLRLTKDFFYLVETKDPLSSLNLANKITLLRISMLPSLVFLIIAVKQYPVGTILLSAIALTFVTDLIDGRISRAFHQVTFIGRILDSVSDYSVLLVIAITYFVYKLIPLWLFMIILGRLLFQAFGMLVLLLKHKSVEPKPTIFGKVAVASIMVLFALEPLKLLTFHGFNTYLTYIEIFVCSIVFLSVFDKAWFFHKERISKRPQ</sequence>
<feature type="transmembrane region" description="Helical" evidence="10">
    <location>
        <begin position="40"/>
        <end position="60"/>
    </location>
</feature>
<gene>
    <name evidence="11" type="ordered locus">Spica_0441</name>
</gene>
<reference evidence="12" key="1">
    <citation type="journal article" date="2013" name="Stand. Genomic Sci.">
        <title>Genome sequence of the thermophilic fresh-water bacterium Spirochaeta caldaria type strain (H1(T)), reclassification of Spirochaeta caldaria, Spirochaeta stenostrepta, and Spirochaeta zuelzerae in the genus Treponema as Treponema caldaria comb. nov., Treponema stenostrepta comb. nov., and Treponema zuelzerae comb. nov., and emendation of the genus Treponema.</title>
        <authorList>
            <person name="Abt B."/>
            <person name="Goker M."/>
            <person name="Scheuner C."/>
            <person name="Han C."/>
            <person name="Lu M."/>
            <person name="Misra M."/>
            <person name="Lapidus A."/>
            <person name="Nolan M."/>
            <person name="Lucas S."/>
            <person name="Hammon N."/>
            <person name="Deshpande S."/>
            <person name="Cheng J.F."/>
            <person name="Tapia R."/>
            <person name="Goodwin L.A."/>
            <person name="Pitluck S."/>
            <person name="Liolios K."/>
            <person name="Pagani I."/>
            <person name="Ivanova N."/>
            <person name="Mavromatis K."/>
            <person name="Mikhailova N."/>
            <person name="Huntemann M."/>
            <person name="Pati A."/>
            <person name="Chen A."/>
            <person name="Palaniappan K."/>
            <person name="Land M."/>
            <person name="Hauser L."/>
            <person name="Jeffries C.D."/>
            <person name="Rohde M."/>
            <person name="Spring S."/>
            <person name="Gronow S."/>
            <person name="Detter J.C."/>
            <person name="Bristow J."/>
            <person name="Eisen J.A."/>
            <person name="Markowitz V."/>
            <person name="Hugenholtz P."/>
            <person name="Kyrpides N.C."/>
            <person name="Woyke T."/>
            <person name="Klenk H.P."/>
        </authorList>
    </citation>
    <scope>NUCLEOTIDE SEQUENCE</scope>
    <source>
        <strain evidence="12">ATCC 51460 / DSM 7334 / H1</strain>
    </source>
</reference>
<evidence type="ECO:0000313" key="12">
    <source>
        <dbReference type="Proteomes" id="UP000000503"/>
    </source>
</evidence>
<evidence type="ECO:0000256" key="8">
    <source>
        <dbReference type="ARBA" id="ARBA00023209"/>
    </source>
</evidence>